<feature type="region of interest" description="Disordered" evidence="1">
    <location>
        <begin position="152"/>
        <end position="207"/>
    </location>
</feature>
<protein>
    <submittedName>
        <fullName evidence="3">Drug:proton antiporter</fullName>
    </submittedName>
</protein>
<dbReference type="RefSeq" id="WP_042328130.1">
    <property type="nucleotide sequence ID" value="NZ_CP066076.1"/>
</dbReference>
<evidence type="ECO:0000259" key="2">
    <source>
        <dbReference type="Pfam" id="PF13673"/>
    </source>
</evidence>
<dbReference type="EMBL" id="CP066076">
    <property type="protein sequence ID" value="QQC67297.1"/>
    <property type="molecule type" value="Genomic_DNA"/>
</dbReference>
<dbReference type="Pfam" id="PF13673">
    <property type="entry name" value="Acetyltransf_10"/>
    <property type="match status" value="1"/>
</dbReference>
<evidence type="ECO:0000313" key="3">
    <source>
        <dbReference type="EMBL" id="QQC67297.1"/>
    </source>
</evidence>
<feature type="compositionally biased region" description="Polar residues" evidence="1">
    <location>
        <begin position="194"/>
        <end position="207"/>
    </location>
</feature>
<dbReference type="AlphaFoldDB" id="A0A7T4N8S4"/>
<reference evidence="3 4" key="1">
    <citation type="submission" date="2020-12" db="EMBL/GenBank/DDBJ databases">
        <title>FDA dAtabase for Regulatory Grade micrObial Sequences (FDA-ARGOS): Supporting development and validation of Infectious Disease Dx tests.</title>
        <authorList>
            <person name="Nelson B."/>
            <person name="Plummer A."/>
            <person name="Tallon L."/>
            <person name="Sadzewicz L."/>
            <person name="Zhao X."/>
            <person name="Boylan J."/>
            <person name="Ott S."/>
            <person name="Bowen H."/>
            <person name="Vavikolanu K."/>
            <person name="Mehta A."/>
            <person name="Aluvathingal J."/>
            <person name="Nadendla S."/>
            <person name="Myers T."/>
            <person name="Yan Y."/>
            <person name="Sichtig H."/>
        </authorList>
    </citation>
    <scope>NUCLEOTIDE SEQUENCE [LARGE SCALE GENOMIC DNA]</scope>
    <source>
        <strain evidence="3 4">FDAARGOS_1049</strain>
    </source>
</reference>
<proteinExistence type="predicted"/>
<dbReference type="SUPFAM" id="SSF55729">
    <property type="entry name" value="Acyl-CoA N-acyltransferases (Nat)"/>
    <property type="match status" value="1"/>
</dbReference>
<evidence type="ECO:0000313" key="4">
    <source>
        <dbReference type="Proteomes" id="UP000595610"/>
    </source>
</evidence>
<dbReference type="InterPro" id="IPR000182">
    <property type="entry name" value="GNAT_dom"/>
</dbReference>
<dbReference type="KEGG" id="pgis:I6I06_20305"/>
<feature type="compositionally biased region" description="Polar residues" evidence="1">
    <location>
        <begin position="152"/>
        <end position="165"/>
    </location>
</feature>
<gene>
    <name evidence="3" type="ORF">I6I06_20305</name>
</gene>
<name>A0A7T4N8S4_9BURK</name>
<dbReference type="Proteomes" id="UP000595610">
    <property type="component" value="Chromosome 2"/>
</dbReference>
<feature type="domain" description="N-acetyltransferase" evidence="2">
    <location>
        <begin position="78"/>
        <end position="147"/>
    </location>
</feature>
<organism evidence="3 4">
    <name type="scientific">Paraburkholderia ginsengisoli</name>
    <dbReference type="NCBI Taxonomy" id="311231"/>
    <lineage>
        <taxon>Bacteria</taxon>
        <taxon>Pseudomonadati</taxon>
        <taxon>Pseudomonadota</taxon>
        <taxon>Betaproteobacteria</taxon>
        <taxon>Burkholderiales</taxon>
        <taxon>Burkholderiaceae</taxon>
        <taxon>Paraburkholderia</taxon>
    </lineage>
</organism>
<evidence type="ECO:0000256" key="1">
    <source>
        <dbReference type="SAM" id="MobiDB-lite"/>
    </source>
</evidence>
<keyword evidence="4" id="KW-1185">Reference proteome</keyword>
<feature type="compositionally biased region" description="Basic and acidic residues" evidence="1">
    <location>
        <begin position="181"/>
        <end position="191"/>
    </location>
</feature>
<dbReference type="Gene3D" id="3.40.630.30">
    <property type="match status" value="1"/>
</dbReference>
<sequence length="207" mass="22981">MDWKCCEFGQLSSAEIYQILRARNAILVVEDAHMHQDIDGKDASAVHVFAVDTVGGESLVVAYARLRPGDEVDPEAMIDKSLTHTTRRDDDTADRLIERTLAAAHERWPQAPVRTHSPVHRETFYKRFGFRKADGPFLQHGMPFIGMIRPATDTQKSFNNPSGKNRASPERSAEAAAQTAESEHAARRAEGKPSLSSRFNTIPGVSQ</sequence>
<accession>A0A7T4N8S4</accession>
<dbReference type="InterPro" id="IPR016181">
    <property type="entry name" value="Acyl_CoA_acyltransferase"/>
</dbReference>